<evidence type="ECO:0000313" key="2">
    <source>
        <dbReference type="EMBL" id="ORY14729.1"/>
    </source>
</evidence>
<name>A0A1Y1ZWU8_9FUNG</name>
<accession>A0A1Y1ZWU8</accession>
<dbReference type="Proteomes" id="UP000193920">
    <property type="component" value="Unassembled WGS sequence"/>
</dbReference>
<dbReference type="Gene3D" id="3.80.10.10">
    <property type="entry name" value="Ribonuclease Inhibitor"/>
    <property type="match status" value="1"/>
</dbReference>
<keyword evidence="3" id="KW-1185">Reference proteome</keyword>
<reference evidence="2 3" key="1">
    <citation type="submission" date="2016-08" db="EMBL/GenBank/DDBJ databases">
        <title>A Parts List for Fungal Cellulosomes Revealed by Comparative Genomics.</title>
        <authorList>
            <consortium name="DOE Joint Genome Institute"/>
            <person name="Haitjema C.H."/>
            <person name="Gilmore S.P."/>
            <person name="Henske J.K."/>
            <person name="Solomon K.V."/>
            <person name="De Groot R."/>
            <person name="Kuo A."/>
            <person name="Mondo S.J."/>
            <person name="Salamov A.A."/>
            <person name="Labutti K."/>
            <person name="Zhao Z."/>
            <person name="Chiniquy J."/>
            <person name="Barry K."/>
            <person name="Brewer H.M."/>
            <person name="Purvine S.O."/>
            <person name="Wright A.T."/>
            <person name="Boxma B."/>
            <person name="Van Alen T."/>
            <person name="Hackstein J.H."/>
            <person name="Baker S.E."/>
            <person name="Grigoriev I.V."/>
            <person name="O'Malley M.A."/>
        </authorList>
    </citation>
    <scope>NUCLEOTIDE SEQUENCE [LARGE SCALE GENOMIC DNA]</scope>
    <source>
        <strain evidence="2 3">G1</strain>
    </source>
</reference>
<comment type="caution">
    <text evidence="2">The sequence shown here is derived from an EMBL/GenBank/DDBJ whole genome shotgun (WGS) entry which is preliminary data.</text>
</comment>
<evidence type="ECO:0008006" key="4">
    <source>
        <dbReference type="Google" id="ProtNLM"/>
    </source>
</evidence>
<gene>
    <name evidence="2" type="ORF">LY90DRAFT_708579</name>
</gene>
<dbReference type="EMBL" id="MCOG01000347">
    <property type="protein sequence ID" value="ORY14729.1"/>
    <property type="molecule type" value="Genomic_DNA"/>
</dbReference>
<evidence type="ECO:0000256" key="1">
    <source>
        <dbReference type="SAM" id="SignalP"/>
    </source>
</evidence>
<feature type="signal peptide" evidence="1">
    <location>
        <begin position="1"/>
        <end position="20"/>
    </location>
</feature>
<proteinExistence type="predicted"/>
<organism evidence="2 3">
    <name type="scientific">Neocallimastix californiae</name>
    <dbReference type="NCBI Taxonomy" id="1754190"/>
    <lineage>
        <taxon>Eukaryota</taxon>
        <taxon>Fungi</taxon>
        <taxon>Fungi incertae sedis</taxon>
        <taxon>Chytridiomycota</taxon>
        <taxon>Chytridiomycota incertae sedis</taxon>
        <taxon>Neocallimastigomycetes</taxon>
        <taxon>Neocallimastigales</taxon>
        <taxon>Neocallimastigaceae</taxon>
        <taxon>Neocallimastix</taxon>
    </lineage>
</organism>
<protein>
    <recommendedName>
        <fullName evidence="4">Transglutaminase-like domain-containing protein</fullName>
    </recommendedName>
</protein>
<dbReference type="OrthoDB" id="2143007at2759"/>
<sequence>MKFINLTLLVLAGSFVSSRAVEEKRTLNDKQQCDGSLCYWISGPNGGTATLVGFDSSNKKQSQKTLNIPYSVKFEKYTYLVDSVLESAFSGNRELQEVNVSSSIKTLNVSHRTFAECPNLTRVVFNNQKVTASNLYAFYNPNKNIAFLGRGVKSYTDDQTDKLIFDWNIDVQNFSKIDDYHRKVALFNLGKRLVRYLSNSSAKDAGNAITAIKTRAANSAGYARLFRLLAIAMGYPSKEILVAHDGNGNYFNYVKLDGYWYNISVKDIPYDKYQEYYEAEWQYPPFVDMKTQKKRLNTKADPSNWYVMFSNYGYSDEFRGQQSYDKFDQYLKQNNLGSRK</sequence>
<dbReference type="AlphaFoldDB" id="A0A1Y1ZWU8"/>
<feature type="chain" id="PRO_5012508308" description="Transglutaminase-like domain-containing protein" evidence="1">
    <location>
        <begin position="21"/>
        <end position="340"/>
    </location>
</feature>
<dbReference type="InterPro" id="IPR032675">
    <property type="entry name" value="LRR_dom_sf"/>
</dbReference>
<evidence type="ECO:0000313" key="3">
    <source>
        <dbReference type="Proteomes" id="UP000193920"/>
    </source>
</evidence>
<keyword evidence="1" id="KW-0732">Signal</keyword>